<evidence type="ECO:0000256" key="1">
    <source>
        <dbReference type="SAM" id="MobiDB-lite"/>
    </source>
</evidence>
<sequence>MLRDINVYLKQVQPVIGPSSIKPVSFGIVFLENPDELGNDIPIYRSPRVSFLKKPTSPRSEMSIKELPSTSPRSEIRLYPTSRTQAQFPSDLERLRRLRISCHVKRGECRLTRRDTMSARPSHKARHLVRLTKLVSSSFSSSSPFSSSSS</sequence>
<accession>Q1G3N3</accession>
<dbReference type="AlphaFoldDB" id="Q1G3N3"/>
<dbReference type="EMBL" id="DQ487551">
    <property type="protein sequence ID" value="ABF59358.1"/>
    <property type="molecule type" value="Genomic_DNA"/>
</dbReference>
<name>Q1G3N3_ARATH</name>
<feature type="region of interest" description="Disordered" evidence="1">
    <location>
        <begin position="53"/>
        <end position="74"/>
    </location>
</feature>
<protein>
    <submittedName>
        <fullName evidence="2">Uncharacterized protein</fullName>
    </submittedName>
</protein>
<proteinExistence type="predicted"/>
<organism evidence="2">
    <name type="scientific">Arabidopsis thaliana</name>
    <name type="common">Mouse-ear cress</name>
    <dbReference type="NCBI Taxonomy" id="3702"/>
    <lineage>
        <taxon>Eukaryota</taxon>
        <taxon>Viridiplantae</taxon>
        <taxon>Streptophyta</taxon>
        <taxon>Embryophyta</taxon>
        <taxon>Tracheophyta</taxon>
        <taxon>Spermatophyta</taxon>
        <taxon>Magnoliopsida</taxon>
        <taxon>eudicotyledons</taxon>
        <taxon>Gunneridae</taxon>
        <taxon>Pentapetalae</taxon>
        <taxon>rosids</taxon>
        <taxon>malvids</taxon>
        <taxon>Brassicales</taxon>
        <taxon>Brassicaceae</taxon>
        <taxon>Camelineae</taxon>
        <taxon>Arabidopsis</taxon>
    </lineage>
</organism>
<reference evidence="2" key="1">
    <citation type="submission" date="2006-04" db="EMBL/GenBank/DDBJ databases">
        <authorList>
            <person name="Underwood B.A."/>
            <person name="Xiao Y."/>
            <person name="Moskal W."/>
            <person name="Monaghan E."/>
            <person name="Wang W."/>
            <person name="Redman J."/>
            <person name="Wu H.C."/>
            <person name="Utterback T."/>
            <person name="Town C.D."/>
        </authorList>
    </citation>
    <scope>NUCLEOTIDE SEQUENCE</scope>
</reference>
<evidence type="ECO:0000313" key="2">
    <source>
        <dbReference type="EMBL" id="ABF59358.1"/>
    </source>
</evidence>